<evidence type="ECO:0000256" key="5">
    <source>
        <dbReference type="ARBA" id="ARBA00023054"/>
    </source>
</evidence>
<evidence type="ECO:0000256" key="2">
    <source>
        <dbReference type="ARBA" id="ARBA00022692"/>
    </source>
</evidence>
<evidence type="ECO:0000256" key="9">
    <source>
        <dbReference type="SAM" id="Phobius"/>
    </source>
</evidence>
<evidence type="ECO:0000256" key="6">
    <source>
        <dbReference type="ARBA" id="ARBA00023136"/>
    </source>
</evidence>
<dbReference type="AlphaFoldDB" id="A0A7J7KI98"/>
<evidence type="ECO:0000313" key="11">
    <source>
        <dbReference type="Proteomes" id="UP000593567"/>
    </source>
</evidence>
<dbReference type="GO" id="GO:0000301">
    <property type="term" value="P:retrograde transport, vesicle recycling within Golgi"/>
    <property type="evidence" value="ECO:0007669"/>
    <property type="project" value="TreeGrafter"/>
</dbReference>
<gene>
    <name evidence="10" type="ORF">EB796_003274</name>
</gene>
<evidence type="ECO:0000256" key="3">
    <source>
        <dbReference type="ARBA" id="ARBA00022989"/>
    </source>
</evidence>
<feature type="transmembrane region" description="Helical" evidence="9">
    <location>
        <begin position="590"/>
        <end position="612"/>
    </location>
</feature>
<feature type="region of interest" description="Disordered" evidence="8">
    <location>
        <begin position="30"/>
        <end position="149"/>
    </location>
</feature>
<dbReference type="SUPFAM" id="SSF57997">
    <property type="entry name" value="Tropomyosin"/>
    <property type="match status" value="1"/>
</dbReference>
<proteinExistence type="predicted"/>
<dbReference type="GO" id="GO:0007030">
    <property type="term" value="P:Golgi organization"/>
    <property type="evidence" value="ECO:0007669"/>
    <property type="project" value="InterPro"/>
</dbReference>
<dbReference type="PANTHER" id="PTHR13815:SF7">
    <property type="entry name" value="GOLGIN SUBFAMILY A MEMBER 5"/>
    <property type="match status" value="1"/>
</dbReference>
<feature type="region of interest" description="Disordered" evidence="8">
    <location>
        <begin position="693"/>
        <end position="712"/>
    </location>
</feature>
<reference evidence="10" key="1">
    <citation type="submission" date="2020-06" db="EMBL/GenBank/DDBJ databases">
        <title>Draft genome of Bugula neritina, a colonial animal packing powerful symbionts and potential medicines.</title>
        <authorList>
            <person name="Rayko M."/>
        </authorList>
    </citation>
    <scope>NUCLEOTIDE SEQUENCE [LARGE SCALE GENOMIC DNA]</scope>
    <source>
        <strain evidence="10">Kwan_BN1</strain>
    </source>
</reference>
<sequence length="712" mass="80635">MSWLTGLAGKAEELLNKVDQTANASLNISTISEEGSAIPVPGNKKPPLTVSPPDPARTPTPPITVQTKPSSIGKKSSKKTLDDELFDFLNSEPTKEVKKKLVHSRQSSTGSARTTDSGLQFTARPHTPADDANHSPTDGNSGSSACPSDYELIENPAAMTVSGEMTASAMSTHSMGLPSDASAAADADVKSLELENGLLKSEIQSLNSEVTSLLQRARQAESELSVFKTKSDSQDQQISKLEQMLRELRDRETDQVEELNAKNSQVAILRVRLEELEGEVKSKSSRLDELEQDRERILRDHSDSSGLHSQALDSLKIKLAEAESKLKLDQENAQKSQREYSERQSRLEVDQQTLSETVVQLQKKLSDEKHRTETLSQQLKHSRINMESAKQELSDYKEKAARILQVISYHTILYHTLLSYHMMSTYHASKDKLISSMKECGVEGVDGELSSDINAEMEQEKIMLRQELQQSSALVESLRMEVQDLETQLQADHDESRQTIDNLEDKLSQTQSRYSGLEQELRQKDEEMKYTQEQSVLQKTTLQQQITDRDVEIDKLRNQVMSKKLSTASESELETRLHQLTENLIEKQTWYIYYILPYHYYIVILQSTTVFVGEEDGMRHRPNLPSFLKESPTDPEFARKVKRAANTIDRFSIRLGVFLRRYPIARVFVIIYMLLLHLWTMIVLLTYQPEMHGSEHSHMPVPLDHVPKDLPT</sequence>
<evidence type="ECO:0000256" key="7">
    <source>
        <dbReference type="SAM" id="Coils"/>
    </source>
</evidence>
<feature type="region of interest" description="Disordered" evidence="8">
    <location>
        <begin position="328"/>
        <end position="349"/>
    </location>
</feature>
<dbReference type="OrthoDB" id="248903at2759"/>
<organism evidence="10 11">
    <name type="scientific">Bugula neritina</name>
    <name type="common">Brown bryozoan</name>
    <name type="synonym">Sertularia neritina</name>
    <dbReference type="NCBI Taxonomy" id="10212"/>
    <lineage>
        <taxon>Eukaryota</taxon>
        <taxon>Metazoa</taxon>
        <taxon>Spiralia</taxon>
        <taxon>Lophotrochozoa</taxon>
        <taxon>Bryozoa</taxon>
        <taxon>Gymnolaemata</taxon>
        <taxon>Cheilostomatida</taxon>
        <taxon>Flustrina</taxon>
        <taxon>Buguloidea</taxon>
        <taxon>Bugulidae</taxon>
        <taxon>Bugula</taxon>
    </lineage>
</organism>
<feature type="coiled-coil region" evidence="7">
    <location>
        <begin position="372"/>
        <end position="406"/>
    </location>
</feature>
<keyword evidence="3 9" id="KW-1133">Transmembrane helix</keyword>
<keyword evidence="11" id="KW-1185">Reference proteome</keyword>
<feature type="compositionally biased region" description="Polar residues" evidence="8">
    <location>
        <begin position="104"/>
        <end position="120"/>
    </location>
</feature>
<keyword evidence="4" id="KW-0333">Golgi apparatus</keyword>
<feature type="coiled-coil region" evidence="7">
    <location>
        <begin position="454"/>
        <end position="534"/>
    </location>
</feature>
<feature type="compositionally biased region" description="Pro residues" evidence="8">
    <location>
        <begin position="49"/>
        <end position="62"/>
    </location>
</feature>
<comment type="subcellular location">
    <subcellularLocation>
        <location evidence="1">Golgi apparatus membrane</location>
        <topology evidence="1">Single-pass type IV membrane protein</topology>
    </subcellularLocation>
</comment>
<evidence type="ECO:0000256" key="1">
    <source>
        <dbReference type="ARBA" id="ARBA00004409"/>
    </source>
</evidence>
<keyword evidence="6 9" id="KW-0472">Membrane</keyword>
<evidence type="ECO:0000313" key="10">
    <source>
        <dbReference type="EMBL" id="KAF6038412.1"/>
    </source>
</evidence>
<feature type="compositionally biased region" description="Polar residues" evidence="8">
    <location>
        <begin position="134"/>
        <end position="146"/>
    </location>
</feature>
<name>A0A7J7KI98_BUGNE</name>
<evidence type="ECO:0000256" key="4">
    <source>
        <dbReference type="ARBA" id="ARBA00023034"/>
    </source>
</evidence>
<dbReference type="GO" id="GO:0031985">
    <property type="term" value="C:Golgi cisterna"/>
    <property type="evidence" value="ECO:0007669"/>
    <property type="project" value="TreeGrafter"/>
</dbReference>
<protein>
    <submittedName>
        <fullName evidence="10">GOLGA5</fullName>
    </submittedName>
</protein>
<dbReference type="InterPro" id="IPR019177">
    <property type="entry name" value="Golgin_subfamily_A_member_5"/>
</dbReference>
<keyword evidence="2 9" id="KW-0812">Transmembrane</keyword>
<feature type="transmembrane region" description="Helical" evidence="9">
    <location>
        <begin position="664"/>
        <end position="687"/>
    </location>
</feature>
<dbReference type="PANTHER" id="PTHR13815">
    <property type="entry name" value="GOLGIN-84"/>
    <property type="match status" value="1"/>
</dbReference>
<dbReference type="EMBL" id="VXIV02000417">
    <property type="protein sequence ID" value="KAF6038412.1"/>
    <property type="molecule type" value="Genomic_DNA"/>
</dbReference>
<keyword evidence="5 7" id="KW-0175">Coiled coil</keyword>
<dbReference type="Pfam" id="PF09787">
    <property type="entry name" value="Golgin_A5"/>
    <property type="match status" value="2"/>
</dbReference>
<accession>A0A7J7KI98</accession>
<dbReference type="Proteomes" id="UP000593567">
    <property type="component" value="Unassembled WGS sequence"/>
</dbReference>
<evidence type="ECO:0000256" key="8">
    <source>
        <dbReference type="SAM" id="MobiDB-lite"/>
    </source>
</evidence>
<comment type="caution">
    <text evidence="10">The sequence shown here is derived from an EMBL/GenBank/DDBJ whole genome shotgun (WGS) entry which is preliminary data.</text>
</comment>
<dbReference type="GO" id="GO:0000139">
    <property type="term" value="C:Golgi membrane"/>
    <property type="evidence" value="ECO:0007669"/>
    <property type="project" value="UniProtKB-SubCell"/>
</dbReference>